<proteinExistence type="predicted"/>
<gene>
    <name evidence="2" type="ORF">IEQ34_016234</name>
</gene>
<feature type="region of interest" description="Disordered" evidence="1">
    <location>
        <begin position="264"/>
        <end position="296"/>
    </location>
</feature>
<dbReference type="AlphaFoldDB" id="A0AAV7GEZ4"/>
<name>A0AAV7GEZ4_DENCH</name>
<dbReference type="Proteomes" id="UP000775213">
    <property type="component" value="Unassembled WGS sequence"/>
</dbReference>
<feature type="compositionally biased region" description="Polar residues" evidence="1">
    <location>
        <begin position="53"/>
        <end position="65"/>
    </location>
</feature>
<organism evidence="2 3">
    <name type="scientific">Dendrobium chrysotoxum</name>
    <name type="common">Orchid</name>
    <dbReference type="NCBI Taxonomy" id="161865"/>
    <lineage>
        <taxon>Eukaryota</taxon>
        <taxon>Viridiplantae</taxon>
        <taxon>Streptophyta</taxon>
        <taxon>Embryophyta</taxon>
        <taxon>Tracheophyta</taxon>
        <taxon>Spermatophyta</taxon>
        <taxon>Magnoliopsida</taxon>
        <taxon>Liliopsida</taxon>
        <taxon>Asparagales</taxon>
        <taxon>Orchidaceae</taxon>
        <taxon>Epidendroideae</taxon>
        <taxon>Malaxideae</taxon>
        <taxon>Dendrobiinae</taxon>
        <taxon>Dendrobium</taxon>
    </lineage>
</organism>
<accession>A0AAV7GEZ4</accession>
<evidence type="ECO:0000313" key="3">
    <source>
        <dbReference type="Proteomes" id="UP000775213"/>
    </source>
</evidence>
<dbReference type="PANTHER" id="PTHR37721">
    <property type="entry name" value="OS05G0464200 PROTEIN"/>
    <property type="match status" value="1"/>
</dbReference>
<keyword evidence="3" id="KW-1185">Reference proteome</keyword>
<reference evidence="2 3" key="1">
    <citation type="journal article" date="2021" name="Hortic Res">
        <title>Chromosome-scale assembly of the Dendrobium chrysotoxum genome enhances the understanding of orchid evolution.</title>
        <authorList>
            <person name="Zhang Y."/>
            <person name="Zhang G.Q."/>
            <person name="Zhang D."/>
            <person name="Liu X.D."/>
            <person name="Xu X.Y."/>
            <person name="Sun W.H."/>
            <person name="Yu X."/>
            <person name="Zhu X."/>
            <person name="Wang Z.W."/>
            <person name="Zhao X."/>
            <person name="Zhong W.Y."/>
            <person name="Chen H."/>
            <person name="Yin W.L."/>
            <person name="Huang T."/>
            <person name="Niu S.C."/>
            <person name="Liu Z.J."/>
        </authorList>
    </citation>
    <scope>NUCLEOTIDE SEQUENCE [LARGE SCALE GENOMIC DNA]</scope>
    <source>
        <strain evidence="2">Lindl</strain>
    </source>
</reference>
<feature type="region of interest" description="Disordered" evidence="1">
    <location>
        <begin position="34"/>
        <end position="65"/>
    </location>
</feature>
<dbReference type="EMBL" id="JAGFBR010000015">
    <property type="protein sequence ID" value="KAH0454310.1"/>
    <property type="molecule type" value="Genomic_DNA"/>
</dbReference>
<feature type="compositionally biased region" description="Polar residues" evidence="1">
    <location>
        <begin position="275"/>
        <end position="296"/>
    </location>
</feature>
<dbReference type="PANTHER" id="PTHR37721:SF1">
    <property type="entry name" value="OS05G0464200 PROTEIN"/>
    <property type="match status" value="1"/>
</dbReference>
<protein>
    <submittedName>
        <fullName evidence="2">Uncharacterized protein</fullName>
    </submittedName>
</protein>
<evidence type="ECO:0000313" key="2">
    <source>
        <dbReference type="EMBL" id="KAH0454310.1"/>
    </source>
</evidence>
<comment type="caution">
    <text evidence="2">The sequence shown here is derived from an EMBL/GenBank/DDBJ whole genome shotgun (WGS) entry which is preliminary data.</text>
</comment>
<sequence length="296" mass="34021">MEYQKQHFERKGNPLPRRGQVKARIFGSLVRSIIPSPSNNQRRKRQRPEASSAMLTPGTSGYTSDECSEAGLRYLLKLVNDYLRMNLSFRYWSEEELMEMKIHKKLGIRKRKQMRLALDSIHENGAPGVVKEELHKEAQQDLKKILILFESCTCKIFFHLRYELFLRLVEYESFAPENDVDIDYNRDMEGLDGELTWFNAGVRVGEGLGHGISLGVEDFDLCLLQGMECQRQHFEKKGKPLPRRGQVKARIFGSLVRSIIPCSSNNQRRKRQTPEAISTMLTPGTSGYTSEDCSEA</sequence>
<evidence type="ECO:0000256" key="1">
    <source>
        <dbReference type="SAM" id="MobiDB-lite"/>
    </source>
</evidence>